<gene>
    <name evidence="3" type="primary">LOC110980375</name>
</gene>
<feature type="compositionally biased region" description="Basic residues" evidence="1">
    <location>
        <begin position="305"/>
        <end position="316"/>
    </location>
</feature>
<feature type="compositionally biased region" description="Low complexity" evidence="1">
    <location>
        <begin position="66"/>
        <end position="81"/>
    </location>
</feature>
<feature type="compositionally biased region" description="Basic and acidic residues" evidence="1">
    <location>
        <begin position="417"/>
        <end position="445"/>
    </location>
</feature>
<feature type="compositionally biased region" description="Basic and acidic residues" evidence="1">
    <location>
        <begin position="463"/>
        <end position="483"/>
    </location>
</feature>
<feature type="compositionally biased region" description="Polar residues" evidence="1">
    <location>
        <begin position="484"/>
        <end position="494"/>
    </location>
</feature>
<dbReference type="SUPFAM" id="SSF50182">
    <property type="entry name" value="Sm-like ribonucleoproteins"/>
    <property type="match status" value="1"/>
</dbReference>
<organism evidence="2 3">
    <name type="scientific">Acanthaster planci</name>
    <name type="common">Crown-of-thorns starfish</name>
    <dbReference type="NCBI Taxonomy" id="133434"/>
    <lineage>
        <taxon>Eukaryota</taxon>
        <taxon>Metazoa</taxon>
        <taxon>Echinodermata</taxon>
        <taxon>Eleutherozoa</taxon>
        <taxon>Asterozoa</taxon>
        <taxon>Asteroidea</taxon>
        <taxon>Valvatacea</taxon>
        <taxon>Valvatida</taxon>
        <taxon>Acanthasteridae</taxon>
        <taxon>Acanthaster</taxon>
    </lineage>
</organism>
<evidence type="ECO:0000256" key="1">
    <source>
        <dbReference type="SAM" id="MobiDB-lite"/>
    </source>
</evidence>
<feature type="compositionally biased region" description="Basic and acidic residues" evidence="1">
    <location>
        <begin position="267"/>
        <end position="304"/>
    </location>
</feature>
<dbReference type="PANTHER" id="PTHR21415">
    <property type="entry name" value="U7 SNRNA-ASSOCIATED SM-LIKE PROTEIN LSM11"/>
    <property type="match status" value="1"/>
</dbReference>
<feature type="compositionally biased region" description="Basic and acidic residues" evidence="1">
    <location>
        <begin position="317"/>
        <end position="333"/>
    </location>
</feature>
<feature type="region of interest" description="Disordered" evidence="1">
    <location>
        <begin position="250"/>
        <end position="500"/>
    </location>
</feature>
<sequence length="549" mass="61840">MRVENMSDPNSEDESGETNLLSPNFNPLKALYSSGVQLPFPGATIFNNLFEYERITAARNRGDCSYVSASSHGSSADGNSGRSLPSSQGKERTVQESYQTGSISRTRRQKEQVPLGRGFRATQEMLIDTAKNKPRTFRNVLTRMSEYSSGPLSMLYRCMNERCKVRVCTRSFKGLRSICTGYLVTFDKFFNMALTDVDEVWRRLSTGQRFYHEETVTFSKIMDCSRTLESADSGQMDKSGTKETKEIAQLKEAGTSSQKKPQTSEHLYQDKHTKDSSSVLEREDRRHSAKDVPSESHQEDGRRSEKSKHRGLRQHRQKEERPSKTREGKERQKSSHRNSPGTKERTKKSSPEPDKGRSDDEDIEDLQQRLAALQRELTSLSADDEKAGDTGISEHLAAVHDFGSSSEVKTEGSAQLKEVDEVRGVIRTTRRDSRSQDRISQHPEQVRTSAEGPKEVQGQESGQRAKGDRKDNFNLAGETRDQPSHSTSTDTNSKVKPIEKKDSAAVGVKIKKGRLQIKAEEFQRRHVNQLFIRGDNVVLVSVDSILLPK</sequence>
<dbReference type="InterPro" id="IPR010920">
    <property type="entry name" value="LSM_dom_sf"/>
</dbReference>
<accession>A0A8B7YHG5</accession>
<dbReference type="GeneID" id="110980375"/>
<proteinExistence type="predicted"/>
<dbReference type="Gene3D" id="2.30.30.100">
    <property type="match status" value="1"/>
</dbReference>
<reference evidence="3" key="1">
    <citation type="submission" date="2025-08" db="UniProtKB">
        <authorList>
            <consortium name="RefSeq"/>
        </authorList>
    </citation>
    <scope>IDENTIFICATION</scope>
</reference>
<feature type="region of interest" description="Disordered" evidence="1">
    <location>
        <begin position="66"/>
        <end position="113"/>
    </location>
</feature>
<dbReference type="GO" id="GO:0005683">
    <property type="term" value="C:U7 snRNP"/>
    <property type="evidence" value="ECO:0007669"/>
    <property type="project" value="TreeGrafter"/>
</dbReference>
<dbReference type="Proteomes" id="UP000694845">
    <property type="component" value="Unplaced"/>
</dbReference>
<dbReference type="AlphaFoldDB" id="A0A8B7YHG5"/>
<evidence type="ECO:0000313" key="3">
    <source>
        <dbReference type="RefSeq" id="XP_022092689.1"/>
    </source>
</evidence>
<evidence type="ECO:0000313" key="2">
    <source>
        <dbReference type="Proteomes" id="UP000694845"/>
    </source>
</evidence>
<dbReference type="CDD" id="cd01739">
    <property type="entry name" value="LSm11_M"/>
    <property type="match status" value="1"/>
</dbReference>
<feature type="compositionally biased region" description="Polar residues" evidence="1">
    <location>
        <begin position="95"/>
        <end position="104"/>
    </location>
</feature>
<feature type="compositionally biased region" description="Polar residues" evidence="1">
    <location>
        <begin position="254"/>
        <end position="266"/>
    </location>
</feature>
<feature type="region of interest" description="Disordered" evidence="1">
    <location>
        <begin position="1"/>
        <end position="21"/>
    </location>
</feature>
<dbReference type="GO" id="GO:0071209">
    <property type="term" value="F:U7 snRNA binding"/>
    <property type="evidence" value="ECO:0007669"/>
    <property type="project" value="InterPro"/>
</dbReference>
<dbReference type="PANTHER" id="PTHR21415:SF1">
    <property type="entry name" value="U7 SNRNA-ASSOCIATED SM-LIKE PROTEIN LSM11"/>
    <property type="match status" value="1"/>
</dbReference>
<name>A0A8B7YHG5_ACAPL</name>
<keyword evidence="2" id="KW-1185">Reference proteome</keyword>
<protein>
    <submittedName>
        <fullName evidence="3">U7 snRNA-associated Sm-like protein LSm11 isoform X1</fullName>
    </submittedName>
</protein>
<dbReference type="InterPro" id="IPR034109">
    <property type="entry name" value="Lsm11_M"/>
</dbReference>
<dbReference type="GO" id="GO:0006398">
    <property type="term" value="P:mRNA 3'-end processing by stem-loop binding and cleavage"/>
    <property type="evidence" value="ECO:0007669"/>
    <property type="project" value="TreeGrafter"/>
</dbReference>
<dbReference type="KEGG" id="aplc:110980375"/>
<dbReference type="RefSeq" id="XP_022092689.1">
    <property type="nucleotide sequence ID" value="XM_022236997.1"/>
</dbReference>
<dbReference type="InterPro" id="IPR039267">
    <property type="entry name" value="Lsm11"/>
</dbReference>
<feature type="compositionally biased region" description="Basic and acidic residues" evidence="1">
    <location>
        <begin position="342"/>
        <end position="358"/>
    </location>
</feature>
<dbReference type="OrthoDB" id="10002367at2759"/>